<keyword evidence="8" id="KW-1185">Reference proteome</keyword>
<evidence type="ECO:0000256" key="3">
    <source>
        <dbReference type="ARBA" id="ARBA00022989"/>
    </source>
</evidence>
<evidence type="ECO:0000259" key="6">
    <source>
        <dbReference type="Pfam" id="PF01061"/>
    </source>
</evidence>
<dbReference type="Proteomes" id="UP001162030">
    <property type="component" value="Chromosome"/>
</dbReference>
<gene>
    <name evidence="7" type="ORF">MSZNOR_0212</name>
</gene>
<evidence type="ECO:0000256" key="5">
    <source>
        <dbReference type="SAM" id="MobiDB-lite"/>
    </source>
</evidence>
<evidence type="ECO:0000256" key="1">
    <source>
        <dbReference type="ARBA" id="ARBA00004141"/>
    </source>
</evidence>
<sequence length="68" mass="7090">MGAAGLFVASASFLGILAGILVPNQLKATEILTVVATPCLVLSGHTRPLSQMPEAVPGQQTSFRRRIS</sequence>
<organism evidence="7 8">
    <name type="scientific">Methylocaldum szegediense</name>
    <dbReference type="NCBI Taxonomy" id="73780"/>
    <lineage>
        <taxon>Bacteria</taxon>
        <taxon>Pseudomonadati</taxon>
        <taxon>Pseudomonadota</taxon>
        <taxon>Gammaproteobacteria</taxon>
        <taxon>Methylococcales</taxon>
        <taxon>Methylococcaceae</taxon>
        <taxon>Methylocaldum</taxon>
    </lineage>
</organism>
<comment type="subcellular location">
    <subcellularLocation>
        <location evidence="1">Membrane</location>
        <topology evidence="1">Multi-pass membrane protein</topology>
    </subcellularLocation>
</comment>
<dbReference type="EMBL" id="OX458333">
    <property type="protein sequence ID" value="CAI8727450.1"/>
    <property type="molecule type" value="Genomic_DNA"/>
</dbReference>
<feature type="domain" description="ABC-2 type transporter transmembrane" evidence="6">
    <location>
        <begin position="6"/>
        <end position="54"/>
    </location>
</feature>
<keyword evidence="4" id="KW-0472">Membrane</keyword>
<evidence type="ECO:0000256" key="4">
    <source>
        <dbReference type="ARBA" id="ARBA00023136"/>
    </source>
</evidence>
<evidence type="ECO:0000313" key="8">
    <source>
        <dbReference type="Proteomes" id="UP001162030"/>
    </source>
</evidence>
<keyword evidence="2" id="KW-0812">Transmembrane</keyword>
<reference evidence="7 8" key="1">
    <citation type="submission" date="2023-03" db="EMBL/GenBank/DDBJ databases">
        <authorList>
            <person name="Pearce D."/>
        </authorList>
    </citation>
    <scope>NUCLEOTIDE SEQUENCE [LARGE SCALE GENOMIC DNA]</scope>
    <source>
        <strain evidence="7">Msz</strain>
    </source>
</reference>
<dbReference type="Pfam" id="PF01061">
    <property type="entry name" value="ABC2_membrane"/>
    <property type="match status" value="1"/>
</dbReference>
<accession>A0ABN8X1P3</accession>
<dbReference type="RefSeq" id="WP_026610430.1">
    <property type="nucleotide sequence ID" value="NZ_OX458333.1"/>
</dbReference>
<dbReference type="InterPro" id="IPR013525">
    <property type="entry name" value="ABC2_TM"/>
</dbReference>
<name>A0ABN8X1P3_9GAMM</name>
<protein>
    <recommendedName>
        <fullName evidence="6">ABC-2 type transporter transmembrane domain-containing protein</fullName>
    </recommendedName>
</protein>
<proteinExistence type="predicted"/>
<keyword evidence="3" id="KW-1133">Transmembrane helix</keyword>
<evidence type="ECO:0000313" key="7">
    <source>
        <dbReference type="EMBL" id="CAI8727450.1"/>
    </source>
</evidence>
<evidence type="ECO:0000256" key="2">
    <source>
        <dbReference type="ARBA" id="ARBA00022692"/>
    </source>
</evidence>
<feature type="region of interest" description="Disordered" evidence="5">
    <location>
        <begin position="49"/>
        <end position="68"/>
    </location>
</feature>